<protein>
    <submittedName>
        <fullName evidence="1">Phage tail protein</fullName>
    </submittedName>
</protein>
<dbReference type="EMBL" id="JAODIR010000005">
    <property type="protein sequence ID" value="MDD2167376.1"/>
    <property type="molecule type" value="Genomic_DNA"/>
</dbReference>
<organism evidence="1 2">
    <name type="scientific">Glaesserella parasuis</name>
    <name type="common">Haemophilus parasuis</name>
    <dbReference type="NCBI Taxonomy" id="738"/>
    <lineage>
        <taxon>Bacteria</taxon>
        <taxon>Pseudomonadati</taxon>
        <taxon>Pseudomonadota</taxon>
        <taxon>Gammaproteobacteria</taxon>
        <taxon>Pasteurellales</taxon>
        <taxon>Pasteurellaceae</taxon>
        <taxon>Glaesserella</taxon>
    </lineage>
</organism>
<dbReference type="SUPFAM" id="SSF69279">
    <property type="entry name" value="Phage tail proteins"/>
    <property type="match status" value="1"/>
</dbReference>
<dbReference type="InterPro" id="IPR025601">
    <property type="entry name" value="ATP-bd_sugar_transptr-like"/>
</dbReference>
<dbReference type="Proteomes" id="UP001148834">
    <property type="component" value="Unassembled WGS sequence"/>
</dbReference>
<dbReference type="Pfam" id="PF13856">
    <property type="entry name" value="Gifsy-2"/>
    <property type="match status" value="1"/>
</dbReference>
<sequence length="100" mass="11615">MPSLFEQAFAKADSVIERTMMSEWLINGKPYPATYDEAPHIMEGLHVWDEQALNGTLRTLTLFRSSGYKPRLDHKVVQGEKKYLVKSYHFVDQMIVLQLE</sequence>
<evidence type="ECO:0000313" key="2">
    <source>
        <dbReference type="Proteomes" id="UP001148834"/>
    </source>
</evidence>
<proteinExistence type="predicted"/>
<evidence type="ECO:0000313" key="1">
    <source>
        <dbReference type="EMBL" id="MDD2167376.1"/>
    </source>
</evidence>
<accession>A0A6M8SYP0</accession>
<dbReference type="Gene3D" id="2.40.10.210">
    <property type="entry name" value="Phage tail proteins (gpFII-like)"/>
    <property type="match status" value="1"/>
</dbReference>
<reference evidence="1" key="1">
    <citation type="submission" date="2022-09" db="EMBL/GenBank/DDBJ databases">
        <title>Molecular characterization of Glaesserella parasuis strains circulating in commercial swine farms using whole-genome sequencing.</title>
        <authorList>
            <person name="Mugabi R."/>
            <person name="Clavijo M."/>
            <person name="Li G."/>
        </authorList>
    </citation>
    <scope>NUCLEOTIDE SEQUENCE</scope>
    <source>
        <strain evidence="1">0435-53</strain>
    </source>
</reference>
<dbReference type="RefSeq" id="WP_075606012.1">
    <property type="nucleotide sequence ID" value="NZ_CP054198.1"/>
</dbReference>
<comment type="caution">
    <text evidence="1">The sequence shown here is derived from an EMBL/GenBank/DDBJ whole genome shotgun (WGS) entry which is preliminary data.</text>
</comment>
<gene>
    <name evidence="1" type="ORF">N5925_01895</name>
</gene>
<dbReference type="AlphaFoldDB" id="A0A6M8SYP0"/>
<name>A0A6M8SYP0_GLAPU</name>